<protein>
    <submittedName>
        <fullName evidence="6">LysR family transcriptional regulator</fullName>
    </submittedName>
</protein>
<evidence type="ECO:0000256" key="2">
    <source>
        <dbReference type="ARBA" id="ARBA00023015"/>
    </source>
</evidence>
<dbReference type="CDD" id="cd08432">
    <property type="entry name" value="PBP2_GcdR_TrpI_HvrB_AmpR_like"/>
    <property type="match status" value="1"/>
</dbReference>
<name>A0A3A5KAN3_9HYPH</name>
<dbReference type="Gene3D" id="3.40.190.10">
    <property type="entry name" value="Periplasmic binding protein-like II"/>
    <property type="match status" value="2"/>
</dbReference>
<dbReference type="GO" id="GO:0006351">
    <property type="term" value="P:DNA-templated transcription"/>
    <property type="evidence" value="ECO:0007669"/>
    <property type="project" value="TreeGrafter"/>
</dbReference>
<dbReference type="InterPro" id="IPR036390">
    <property type="entry name" value="WH_DNA-bd_sf"/>
</dbReference>
<keyword evidence="4" id="KW-0804">Transcription</keyword>
<evidence type="ECO:0000313" key="7">
    <source>
        <dbReference type="Proteomes" id="UP000272706"/>
    </source>
</evidence>
<dbReference type="PROSITE" id="PS50931">
    <property type="entry name" value="HTH_LYSR"/>
    <property type="match status" value="1"/>
</dbReference>
<proteinExistence type="inferred from homology"/>
<evidence type="ECO:0000313" key="6">
    <source>
        <dbReference type="EMBL" id="RJT31983.1"/>
    </source>
</evidence>
<dbReference type="InterPro" id="IPR000847">
    <property type="entry name" value="LysR_HTH_N"/>
</dbReference>
<dbReference type="RefSeq" id="WP_120017426.1">
    <property type="nucleotide sequence ID" value="NZ_QZWZ01000028.1"/>
</dbReference>
<reference evidence="6 7" key="1">
    <citation type="submission" date="2018-09" db="EMBL/GenBank/DDBJ databases">
        <title>Mesorhizobium carmichaelinearum sp. nov. isolated from Carmichaelinea spp. root nodules in New Zealand.</title>
        <authorList>
            <person name="De Meyer S.E."/>
        </authorList>
    </citation>
    <scope>NUCLEOTIDE SEQUENCE [LARGE SCALE GENOMIC DNA]</scope>
    <source>
        <strain evidence="6 7">ICMP19557</strain>
    </source>
</reference>
<evidence type="ECO:0000259" key="5">
    <source>
        <dbReference type="PROSITE" id="PS50931"/>
    </source>
</evidence>
<dbReference type="GO" id="GO:0043565">
    <property type="term" value="F:sequence-specific DNA binding"/>
    <property type="evidence" value="ECO:0007669"/>
    <property type="project" value="TreeGrafter"/>
</dbReference>
<dbReference type="InterPro" id="IPR058163">
    <property type="entry name" value="LysR-type_TF_proteobact-type"/>
</dbReference>
<dbReference type="SUPFAM" id="SSF53850">
    <property type="entry name" value="Periplasmic binding protein-like II"/>
    <property type="match status" value="1"/>
</dbReference>
<keyword evidence="7" id="KW-1185">Reference proteome</keyword>
<dbReference type="SUPFAM" id="SSF46785">
    <property type="entry name" value="Winged helix' DNA-binding domain"/>
    <property type="match status" value="1"/>
</dbReference>
<evidence type="ECO:0000256" key="4">
    <source>
        <dbReference type="ARBA" id="ARBA00023163"/>
    </source>
</evidence>
<keyword evidence="3" id="KW-0238">DNA-binding</keyword>
<dbReference type="Proteomes" id="UP000272706">
    <property type="component" value="Unassembled WGS sequence"/>
</dbReference>
<dbReference type="EMBL" id="QZWZ01000028">
    <property type="protein sequence ID" value="RJT31983.1"/>
    <property type="molecule type" value="Genomic_DNA"/>
</dbReference>
<dbReference type="GO" id="GO:0003700">
    <property type="term" value="F:DNA-binding transcription factor activity"/>
    <property type="evidence" value="ECO:0007669"/>
    <property type="project" value="InterPro"/>
</dbReference>
<gene>
    <name evidence="6" type="ORF">D3227_27625</name>
</gene>
<dbReference type="OrthoDB" id="9793571at2"/>
<sequence length="299" mass="32991">MARRLPPFAALRAFEAAARAGSLADAAEELLISSSAVSHQIKSLETFVSARLFVREQTGLKLTEIGEKYLEGLGDALDRIEASTLSVMQNTKNGGLTIHLFQSLAQMWLIPHLDDFLSANPEISVKLITKPDDIEFSGSSIDIDIRYGMTAPEEHTCEKLIDEVIAPVVSPDYLRHNGPIETPEDLLGRRLIGCDYVPHEWDFWFEKMGVQDSNQTPKLMFDSRSHALLAASEGMGVAMNRRPYGDILLKRGSLITPFAGEVRTGGAYYFIAPKRSAGLARVKHFRAWLLSLCTGLGAE</sequence>
<comment type="caution">
    <text evidence="6">The sequence shown here is derived from an EMBL/GenBank/DDBJ whole genome shotgun (WGS) entry which is preliminary data.</text>
</comment>
<dbReference type="PANTHER" id="PTHR30537:SF74">
    <property type="entry name" value="HTH-TYPE TRANSCRIPTIONAL REGULATOR TRPI"/>
    <property type="match status" value="1"/>
</dbReference>
<feature type="domain" description="HTH lysR-type" evidence="5">
    <location>
        <begin position="6"/>
        <end position="63"/>
    </location>
</feature>
<organism evidence="6 7">
    <name type="scientific">Mesorhizobium waimense</name>
    <dbReference type="NCBI Taxonomy" id="1300307"/>
    <lineage>
        <taxon>Bacteria</taxon>
        <taxon>Pseudomonadati</taxon>
        <taxon>Pseudomonadota</taxon>
        <taxon>Alphaproteobacteria</taxon>
        <taxon>Hyphomicrobiales</taxon>
        <taxon>Phyllobacteriaceae</taxon>
        <taxon>Mesorhizobium</taxon>
    </lineage>
</organism>
<keyword evidence="2" id="KW-0805">Transcription regulation</keyword>
<dbReference type="Gene3D" id="1.10.10.10">
    <property type="entry name" value="Winged helix-like DNA-binding domain superfamily/Winged helix DNA-binding domain"/>
    <property type="match status" value="1"/>
</dbReference>
<dbReference type="InterPro" id="IPR005119">
    <property type="entry name" value="LysR_subst-bd"/>
</dbReference>
<evidence type="ECO:0000256" key="1">
    <source>
        <dbReference type="ARBA" id="ARBA00009437"/>
    </source>
</evidence>
<dbReference type="PANTHER" id="PTHR30537">
    <property type="entry name" value="HTH-TYPE TRANSCRIPTIONAL REGULATOR"/>
    <property type="match status" value="1"/>
</dbReference>
<accession>A0A3A5KAN3</accession>
<comment type="similarity">
    <text evidence="1">Belongs to the LysR transcriptional regulatory family.</text>
</comment>
<dbReference type="Pfam" id="PF03466">
    <property type="entry name" value="LysR_substrate"/>
    <property type="match status" value="1"/>
</dbReference>
<dbReference type="Pfam" id="PF00126">
    <property type="entry name" value="HTH_1"/>
    <property type="match status" value="1"/>
</dbReference>
<dbReference type="AlphaFoldDB" id="A0A3A5KAN3"/>
<evidence type="ECO:0000256" key="3">
    <source>
        <dbReference type="ARBA" id="ARBA00023125"/>
    </source>
</evidence>
<dbReference type="InterPro" id="IPR036388">
    <property type="entry name" value="WH-like_DNA-bd_sf"/>
</dbReference>